<dbReference type="AlphaFoldDB" id="A0A1B6GEA7"/>
<dbReference type="EMBL" id="GECZ01009012">
    <property type="protein sequence ID" value="JAS60757.1"/>
    <property type="molecule type" value="Transcribed_RNA"/>
</dbReference>
<dbReference type="Pfam" id="PF00573">
    <property type="entry name" value="Ribosomal_L4"/>
    <property type="match status" value="1"/>
</dbReference>
<evidence type="ECO:0000256" key="5">
    <source>
        <dbReference type="ARBA" id="ARBA00023274"/>
    </source>
</evidence>
<dbReference type="InterPro" id="IPR002136">
    <property type="entry name" value="Ribosomal_uL4"/>
</dbReference>
<dbReference type="GO" id="GO:1990904">
    <property type="term" value="C:ribonucleoprotein complex"/>
    <property type="evidence" value="ECO:0007669"/>
    <property type="project" value="UniProtKB-KW"/>
</dbReference>
<evidence type="ECO:0000313" key="9">
    <source>
        <dbReference type="EMBL" id="JAS60757.1"/>
    </source>
</evidence>
<dbReference type="GO" id="GO:0005743">
    <property type="term" value="C:mitochondrial inner membrane"/>
    <property type="evidence" value="ECO:0007669"/>
    <property type="project" value="UniProtKB-ARBA"/>
</dbReference>
<comment type="subcellular location">
    <subcellularLocation>
        <location evidence="1">Mitochondrion</location>
    </subcellularLocation>
</comment>
<gene>
    <name evidence="9" type="ORF">g.19054</name>
</gene>
<dbReference type="FunFam" id="3.40.1370.10:FF:000005">
    <property type="entry name" value="39S ribosomal protein L4, mitochondrial"/>
    <property type="match status" value="1"/>
</dbReference>
<dbReference type="GO" id="GO:0006412">
    <property type="term" value="P:translation"/>
    <property type="evidence" value="ECO:0007669"/>
    <property type="project" value="InterPro"/>
</dbReference>
<evidence type="ECO:0000256" key="1">
    <source>
        <dbReference type="ARBA" id="ARBA00004173"/>
    </source>
</evidence>
<dbReference type="NCBIfam" id="TIGR03953">
    <property type="entry name" value="rplD_bact"/>
    <property type="match status" value="1"/>
</dbReference>
<sequence>MSCTILIGIQKILRNGSTNICRSFSAVSELVKEEGTLASNEEQKVDITQERGPLILSRQLKYLPKSIKSRPAWVENLDTVEEQKLGMVDLHPEVWASMPRVDLISQNIHWQRMYKYVSYKWMPTREERVGGGRKPWPQKGTGRARHGSIRSPLFLNGGRAHGPRGPTSYFYTLPYFSRVLGLTSTLSVKLTQDDLHIVDSLEIPTDEPQYLEDLVSQRGWGVSVLFVDVPDLMPRNIAVACDKIKHMNLMPAYGLNVYSMLKHETLVLTTAAVDHIEEKLLFALHRTDSKEKTKKFRINQQ</sequence>
<protein>
    <recommendedName>
        <fullName evidence="6">Large ribosomal subunit protein uL4m</fullName>
    </recommendedName>
    <alternativeName>
        <fullName evidence="7">39S ribosomal protein L4, mitochondrial</fullName>
    </alternativeName>
</protein>
<keyword evidence="5" id="KW-0687">Ribonucleoprotein</keyword>
<evidence type="ECO:0000256" key="2">
    <source>
        <dbReference type="ARBA" id="ARBA00010528"/>
    </source>
</evidence>
<dbReference type="GO" id="GO:0003735">
    <property type="term" value="F:structural constituent of ribosome"/>
    <property type="evidence" value="ECO:0007669"/>
    <property type="project" value="InterPro"/>
</dbReference>
<keyword evidence="3" id="KW-0689">Ribosomal protein</keyword>
<evidence type="ECO:0000256" key="8">
    <source>
        <dbReference type="SAM" id="MobiDB-lite"/>
    </source>
</evidence>
<reference evidence="9" key="1">
    <citation type="submission" date="2015-11" db="EMBL/GenBank/DDBJ databases">
        <title>De novo transcriptome assembly of four potential Pierce s Disease insect vectors from Arizona vineyards.</title>
        <authorList>
            <person name="Tassone E.E."/>
        </authorList>
    </citation>
    <scope>NUCLEOTIDE SEQUENCE</scope>
</reference>
<dbReference type="SUPFAM" id="SSF52166">
    <property type="entry name" value="Ribosomal protein L4"/>
    <property type="match status" value="1"/>
</dbReference>
<dbReference type="Gene3D" id="3.40.1370.10">
    <property type="match status" value="1"/>
</dbReference>
<evidence type="ECO:0000256" key="7">
    <source>
        <dbReference type="ARBA" id="ARBA00082711"/>
    </source>
</evidence>
<name>A0A1B6GEA7_9HEMI</name>
<dbReference type="InterPro" id="IPR013005">
    <property type="entry name" value="Ribosomal_uL4-like"/>
</dbReference>
<dbReference type="InterPro" id="IPR023574">
    <property type="entry name" value="Ribosomal_uL4_dom_sf"/>
</dbReference>
<evidence type="ECO:0000256" key="4">
    <source>
        <dbReference type="ARBA" id="ARBA00023128"/>
    </source>
</evidence>
<feature type="region of interest" description="Disordered" evidence="8">
    <location>
        <begin position="128"/>
        <end position="160"/>
    </location>
</feature>
<dbReference type="GO" id="GO:0005840">
    <property type="term" value="C:ribosome"/>
    <property type="evidence" value="ECO:0007669"/>
    <property type="project" value="UniProtKB-KW"/>
</dbReference>
<accession>A0A1B6GEA7</accession>
<evidence type="ECO:0000256" key="6">
    <source>
        <dbReference type="ARBA" id="ARBA00040565"/>
    </source>
</evidence>
<evidence type="ECO:0000256" key="3">
    <source>
        <dbReference type="ARBA" id="ARBA00022980"/>
    </source>
</evidence>
<comment type="similarity">
    <text evidence="2">Belongs to the universal ribosomal protein uL4 family.</text>
</comment>
<dbReference type="PANTHER" id="PTHR10746">
    <property type="entry name" value="50S RIBOSOMAL PROTEIN L4"/>
    <property type="match status" value="1"/>
</dbReference>
<organism evidence="9">
    <name type="scientific">Cuerna arida</name>
    <dbReference type="NCBI Taxonomy" id="1464854"/>
    <lineage>
        <taxon>Eukaryota</taxon>
        <taxon>Metazoa</taxon>
        <taxon>Ecdysozoa</taxon>
        <taxon>Arthropoda</taxon>
        <taxon>Hexapoda</taxon>
        <taxon>Insecta</taxon>
        <taxon>Pterygota</taxon>
        <taxon>Neoptera</taxon>
        <taxon>Paraneoptera</taxon>
        <taxon>Hemiptera</taxon>
        <taxon>Auchenorrhyncha</taxon>
        <taxon>Membracoidea</taxon>
        <taxon>Cicadellidae</taxon>
        <taxon>Cicadellinae</taxon>
        <taxon>Proconiini</taxon>
        <taxon>Cuerna</taxon>
    </lineage>
</organism>
<keyword evidence="4" id="KW-0496">Mitochondrion</keyword>
<dbReference type="PANTHER" id="PTHR10746:SF6">
    <property type="entry name" value="LARGE RIBOSOMAL SUBUNIT PROTEIN UL4M"/>
    <property type="match status" value="1"/>
</dbReference>
<proteinExistence type="inferred from homology"/>